<dbReference type="EMBL" id="JARGEI010000022">
    <property type="protein sequence ID" value="KAJ8711507.1"/>
    <property type="molecule type" value="Genomic_DNA"/>
</dbReference>
<sequence>MWCVDAGETPTSGPFKISIASIADCTNPSKPYMKNPPVTFQSYTNNSTLSGNITFLRDTRYMKIRLRGFVLSEGKWKPAYLINNLDCHGLVLHLMCVTMNIKYDRKECRYFKGFKTSIVSVKDCVIHDRPFIKNLPMLFDPVVRNVHGKNMLSGNLTVLKDIKDVKIKVNSYSWKNDKWRQYQSFNNLDCHGTMLYFSFGALRIKYDRKRCMFFKGFYSFGNIDVNQMQHIWVSSMPYGRVLWRVDSYTNGGLFVCKEFDTVTEPAYH</sequence>
<comment type="caution">
    <text evidence="1">The sequence shown here is derived from an EMBL/GenBank/DDBJ whole genome shotgun (WGS) entry which is preliminary data.</text>
</comment>
<protein>
    <submittedName>
        <fullName evidence="1">Uncharacterized protein</fullName>
    </submittedName>
</protein>
<dbReference type="AlphaFoldDB" id="A0AAD7YE22"/>
<keyword evidence="2" id="KW-1185">Reference proteome</keyword>
<reference evidence="1" key="1">
    <citation type="submission" date="2023-03" db="EMBL/GenBank/DDBJ databases">
        <title>Chromosome-level genomes of two armyworms, Mythimna separata and Mythimna loreyi, provide insights into the biosynthesis and reception of sex pheromones.</title>
        <authorList>
            <person name="Zhao H."/>
        </authorList>
    </citation>
    <scope>NUCLEOTIDE SEQUENCE</scope>
    <source>
        <strain evidence="1">BeijingLab</strain>
        <tissue evidence="1">Pupa</tissue>
    </source>
</reference>
<dbReference type="Proteomes" id="UP001231518">
    <property type="component" value="Chromosome 21"/>
</dbReference>
<evidence type="ECO:0000313" key="1">
    <source>
        <dbReference type="EMBL" id="KAJ8711507.1"/>
    </source>
</evidence>
<accession>A0AAD7YE22</accession>
<evidence type="ECO:0000313" key="2">
    <source>
        <dbReference type="Proteomes" id="UP001231518"/>
    </source>
</evidence>
<proteinExistence type="predicted"/>
<organism evidence="1 2">
    <name type="scientific">Mythimna separata</name>
    <name type="common">Oriental armyworm</name>
    <name type="synonym">Pseudaletia separata</name>
    <dbReference type="NCBI Taxonomy" id="271217"/>
    <lineage>
        <taxon>Eukaryota</taxon>
        <taxon>Metazoa</taxon>
        <taxon>Ecdysozoa</taxon>
        <taxon>Arthropoda</taxon>
        <taxon>Hexapoda</taxon>
        <taxon>Insecta</taxon>
        <taxon>Pterygota</taxon>
        <taxon>Neoptera</taxon>
        <taxon>Endopterygota</taxon>
        <taxon>Lepidoptera</taxon>
        <taxon>Glossata</taxon>
        <taxon>Ditrysia</taxon>
        <taxon>Noctuoidea</taxon>
        <taxon>Noctuidae</taxon>
        <taxon>Noctuinae</taxon>
        <taxon>Hadenini</taxon>
        <taxon>Mythimna</taxon>
    </lineage>
</organism>
<gene>
    <name evidence="1" type="ORF">PYW07_008749</name>
</gene>
<name>A0AAD7YE22_MYTSE</name>